<dbReference type="Pfam" id="PF01657">
    <property type="entry name" value="Stress-antifung"/>
    <property type="match status" value="4"/>
</dbReference>
<dbReference type="AlphaFoldDB" id="A0A834ZUE6"/>
<feature type="domain" description="Gnk2-homologous" evidence="8">
    <location>
        <begin position="29"/>
        <end position="132"/>
    </location>
</feature>
<keyword evidence="4" id="KW-0677">Repeat</keyword>
<evidence type="ECO:0000313" key="9">
    <source>
        <dbReference type="EMBL" id="KAF8409476.1"/>
    </source>
</evidence>
<evidence type="ECO:0000256" key="1">
    <source>
        <dbReference type="ARBA" id="ARBA00004613"/>
    </source>
</evidence>
<comment type="caution">
    <text evidence="9">The sequence shown here is derived from an EMBL/GenBank/DDBJ whole genome shotgun (WGS) entry which is preliminary data.</text>
</comment>
<feature type="domain" description="Gnk2-homologous" evidence="8">
    <location>
        <begin position="391"/>
        <end position="496"/>
    </location>
</feature>
<feature type="compositionally biased region" description="Polar residues" evidence="6">
    <location>
        <begin position="520"/>
        <end position="531"/>
    </location>
</feature>
<feature type="domain" description="Gnk2-homologous" evidence="8">
    <location>
        <begin position="283"/>
        <end position="385"/>
    </location>
</feature>
<dbReference type="InterPro" id="IPR002902">
    <property type="entry name" value="GNK2"/>
</dbReference>
<dbReference type="CDD" id="cd23509">
    <property type="entry name" value="Gnk2-like"/>
    <property type="match status" value="4"/>
</dbReference>
<protein>
    <recommendedName>
        <fullName evidence="8">Gnk2-homologous domain-containing protein</fullName>
    </recommendedName>
</protein>
<dbReference type="EMBL" id="JABCRI010000003">
    <property type="protein sequence ID" value="KAF8409476.1"/>
    <property type="molecule type" value="Genomic_DNA"/>
</dbReference>
<dbReference type="Gene3D" id="3.30.430.20">
    <property type="entry name" value="Gnk2 domain, C-X8-C-X2-C motif"/>
    <property type="match status" value="4"/>
</dbReference>
<evidence type="ECO:0000256" key="5">
    <source>
        <dbReference type="ARBA" id="ARBA00038515"/>
    </source>
</evidence>
<feature type="compositionally biased region" description="Pro residues" evidence="6">
    <location>
        <begin position="501"/>
        <end position="517"/>
    </location>
</feature>
<comment type="similarity">
    <text evidence="5">Belongs to the cysteine-rich repeat secretory protein family.</text>
</comment>
<organism evidence="9 10">
    <name type="scientific">Tetracentron sinense</name>
    <name type="common">Spur-leaf</name>
    <dbReference type="NCBI Taxonomy" id="13715"/>
    <lineage>
        <taxon>Eukaryota</taxon>
        <taxon>Viridiplantae</taxon>
        <taxon>Streptophyta</taxon>
        <taxon>Embryophyta</taxon>
        <taxon>Tracheophyta</taxon>
        <taxon>Spermatophyta</taxon>
        <taxon>Magnoliopsida</taxon>
        <taxon>Trochodendrales</taxon>
        <taxon>Trochodendraceae</taxon>
        <taxon>Tetracentron</taxon>
    </lineage>
</organism>
<dbReference type="PROSITE" id="PS51473">
    <property type="entry name" value="GNK2"/>
    <property type="match status" value="4"/>
</dbReference>
<dbReference type="OMA" id="EDKRNWE"/>
<sequence>MIIITPSLRASVLLLMVYLLTLGSDALPTYVYHDCPDTTHYTLNSSYQANLRILLSSLSSNATVGNGFYNATSGRNPDTVYGLFLCRGDVTDDVCRDCVETASKGVLEQCPNQKVATTWFEECMLRYSDKSIFSIMQEVPALYLYNIKNISEPSRFNQLLADTMEGLATRATSSQSRRKFATEEANFTRFQTLYCLVQCTPDISGSDCNRCLRGAIGALPSCCGGKQGARVLIPSCNLSALDLVVSLQPLIVPAYQFLSDSIHLLFLTYLVVLFHIPSITVNAFEHCFDSQSQNYTSGDKFETNLKHLFNSFYTKGPPTRFNTTISGDTPDLVYGLVQCDPTISEEDCRSCMNASSIEILQKCPNRKQAVLRNDNCYLRYSDSSFFSQVEASLRFYAWPIQNVSDPLVFNQQLGALMDNLSTTAASREIKYATGITNLTDFEKIYGLLQCTRDLSGKDCSSCLGQIISDIPRCCDGMTGGNVLSVSCNLRYEIYPFFENLPPPPPSPLEASPPPPPQIEGDQNTNKTENGA</sequence>
<comment type="subcellular location">
    <subcellularLocation>
        <location evidence="1">Secreted</location>
    </subcellularLocation>
</comment>
<evidence type="ECO:0000313" key="10">
    <source>
        <dbReference type="Proteomes" id="UP000655225"/>
    </source>
</evidence>
<keyword evidence="3 7" id="KW-0732">Signal</keyword>
<evidence type="ECO:0000256" key="4">
    <source>
        <dbReference type="ARBA" id="ARBA00022737"/>
    </source>
</evidence>
<evidence type="ECO:0000259" key="8">
    <source>
        <dbReference type="PROSITE" id="PS51473"/>
    </source>
</evidence>
<feature type="domain" description="Gnk2-homologous" evidence="8">
    <location>
        <begin position="138"/>
        <end position="245"/>
    </location>
</feature>
<dbReference type="Proteomes" id="UP000655225">
    <property type="component" value="Unassembled WGS sequence"/>
</dbReference>
<accession>A0A834ZUE6</accession>
<proteinExistence type="inferred from homology"/>
<keyword evidence="2" id="KW-0964">Secreted</keyword>
<dbReference type="OrthoDB" id="1429918at2759"/>
<evidence type="ECO:0000256" key="2">
    <source>
        <dbReference type="ARBA" id="ARBA00022525"/>
    </source>
</evidence>
<dbReference type="PANTHER" id="PTHR32411">
    <property type="entry name" value="CYSTEINE-RICH REPEAT SECRETORY PROTEIN 38-RELATED"/>
    <property type="match status" value="1"/>
</dbReference>
<feature type="region of interest" description="Disordered" evidence="6">
    <location>
        <begin position="501"/>
        <end position="531"/>
    </location>
</feature>
<dbReference type="FunFam" id="3.30.430.20:FF:000003">
    <property type="entry name" value="Cysteine-rich RLK (RECEPTOR-like protein kinase) 10"/>
    <property type="match status" value="1"/>
</dbReference>
<gene>
    <name evidence="9" type="ORF">HHK36_005552</name>
</gene>
<evidence type="ECO:0000256" key="7">
    <source>
        <dbReference type="SAM" id="SignalP"/>
    </source>
</evidence>
<reference evidence="9 10" key="1">
    <citation type="submission" date="2020-04" db="EMBL/GenBank/DDBJ databases">
        <title>Plant Genome Project.</title>
        <authorList>
            <person name="Zhang R.-G."/>
        </authorList>
    </citation>
    <scope>NUCLEOTIDE SEQUENCE [LARGE SCALE GENOMIC DNA]</scope>
    <source>
        <strain evidence="9">YNK0</strain>
        <tissue evidence="9">Leaf</tissue>
    </source>
</reference>
<name>A0A834ZUE6_TETSI</name>
<dbReference type="GO" id="GO:0005576">
    <property type="term" value="C:extracellular region"/>
    <property type="evidence" value="ECO:0007669"/>
    <property type="project" value="UniProtKB-SubCell"/>
</dbReference>
<dbReference type="InterPro" id="IPR050581">
    <property type="entry name" value="CRR_secretory_protein"/>
</dbReference>
<dbReference type="InterPro" id="IPR038408">
    <property type="entry name" value="GNK2_sf"/>
</dbReference>
<evidence type="ECO:0000256" key="6">
    <source>
        <dbReference type="SAM" id="MobiDB-lite"/>
    </source>
</evidence>
<dbReference type="PANTHER" id="PTHR32411:SF43">
    <property type="entry name" value="CYSTEINE-RICH REPEAT SECRETORY PROTEIN 38"/>
    <property type="match status" value="1"/>
</dbReference>
<dbReference type="FunFam" id="3.30.430.20:FF:000002">
    <property type="entry name" value="Cysteine-rich receptor-like protein kinase 10"/>
    <property type="match status" value="2"/>
</dbReference>
<feature type="signal peptide" evidence="7">
    <location>
        <begin position="1"/>
        <end position="26"/>
    </location>
</feature>
<feature type="chain" id="PRO_5032515961" description="Gnk2-homologous domain-containing protein" evidence="7">
    <location>
        <begin position="27"/>
        <end position="531"/>
    </location>
</feature>
<keyword evidence="10" id="KW-1185">Reference proteome</keyword>
<evidence type="ECO:0000256" key="3">
    <source>
        <dbReference type="ARBA" id="ARBA00022729"/>
    </source>
</evidence>